<dbReference type="EMBL" id="JBHLWB010000010">
    <property type="protein sequence ID" value="MFC0309906.1"/>
    <property type="molecule type" value="Genomic_DNA"/>
</dbReference>
<dbReference type="PROSITE" id="PS00138">
    <property type="entry name" value="SUBTILASE_SER"/>
    <property type="match status" value="1"/>
</dbReference>
<comment type="similarity">
    <text evidence="4">Belongs to the peptidase S8 family.</text>
</comment>
<dbReference type="PROSITE" id="PS51829">
    <property type="entry name" value="P_HOMO_B"/>
    <property type="match status" value="1"/>
</dbReference>
<keyword evidence="2" id="KW-0378">Hydrolase</keyword>
<dbReference type="PRINTS" id="PR00313">
    <property type="entry name" value="CABNDNGRPT"/>
</dbReference>
<dbReference type="RefSeq" id="WP_382371796.1">
    <property type="nucleotide sequence ID" value="NZ_JBHLWB010000010.1"/>
</dbReference>
<gene>
    <name evidence="6" type="ORF">ACFFHK_09375</name>
</gene>
<protein>
    <submittedName>
        <fullName evidence="6">S8 family serine peptidase</fullName>
    </submittedName>
</protein>
<evidence type="ECO:0000259" key="5">
    <source>
        <dbReference type="PROSITE" id="PS51829"/>
    </source>
</evidence>
<dbReference type="InterPro" id="IPR002884">
    <property type="entry name" value="P_dom"/>
</dbReference>
<keyword evidence="1" id="KW-0645">Protease</keyword>
<evidence type="ECO:0000256" key="3">
    <source>
        <dbReference type="ARBA" id="ARBA00022825"/>
    </source>
</evidence>
<dbReference type="SUPFAM" id="SSF52743">
    <property type="entry name" value="Subtilisin-like"/>
    <property type="match status" value="1"/>
</dbReference>
<dbReference type="Gene3D" id="2.150.10.10">
    <property type="entry name" value="Serralysin-like metalloprotease, C-terminal"/>
    <property type="match status" value="1"/>
</dbReference>
<evidence type="ECO:0000256" key="1">
    <source>
        <dbReference type="ARBA" id="ARBA00022670"/>
    </source>
</evidence>
<dbReference type="InterPro" id="IPR008979">
    <property type="entry name" value="Galactose-bd-like_sf"/>
</dbReference>
<dbReference type="Pfam" id="PF00082">
    <property type="entry name" value="Peptidase_S8"/>
    <property type="match status" value="1"/>
</dbReference>
<dbReference type="PANTHER" id="PTHR42884">
    <property type="entry name" value="PROPROTEIN CONVERTASE SUBTILISIN/KEXIN-RELATED"/>
    <property type="match status" value="1"/>
</dbReference>
<dbReference type="InterPro" id="IPR023828">
    <property type="entry name" value="Peptidase_S8_Ser-AS"/>
</dbReference>
<dbReference type="InterPro" id="IPR013783">
    <property type="entry name" value="Ig-like_fold"/>
</dbReference>
<proteinExistence type="inferred from homology"/>
<evidence type="ECO:0000313" key="7">
    <source>
        <dbReference type="Proteomes" id="UP001589767"/>
    </source>
</evidence>
<dbReference type="Gene3D" id="2.60.120.260">
    <property type="entry name" value="Galactose-binding domain-like"/>
    <property type="match status" value="2"/>
</dbReference>
<dbReference type="PROSITE" id="PS51892">
    <property type="entry name" value="SUBTILASE"/>
    <property type="match status" value="1"/>
</dbReference>
<comment type="caution">
    <text evidence="4">Lacks conserved residue(s) required for the propagation of feature annotation.</text>
</comment>
<feature type="domain" description="P/Homo B" evidence="5">
    <location>
        <begin position="1014"/>
        <end position="1145"/>
    </location>
</feature>
<dbReference type="Pfam" id="PF19078">
    <property type="entry name" value="Big_12"/>
    <property type="match status" value="1"/>
</dbReference>
<evidence type="ECO:0000313" key="6">
    <source>
        <dbReference type="EMBL" id="MFC0309906.1"/>
    </source>
</evidence>
<evidence type="ECO:0000256" key="2">
    <source>
        <dbReference type="ARBA" id="ARBA00022801"/>
    </source>
</evidence>
<dbReference type="InterPro" id="IPR000209">
    <property type="entry name" value="Peptidase_S8/S53_dom"/>
</dbReference>
<name>A0ABV6H2S0_9PAST</name>
<sequence>MVKCKLVSPNGQWQGNFSQAELAVFHDNNNGTFKEKNYSQNPWVQIDLGEMMPVTRVEIVARDRYDGRLNGSTIFLSKEAIGGTIDVNVLRQMPNVTEIGQISGQTFRGNTKYFNMYAAEPMWYTDDTTPTVKGTISRPLATGERLILTNSNGESLDEVSVDGTNWTSTLTQALPLGMQNLYLKVIKANGEIQPLSTTQIEIAIPSNAEITLDVQDDFGVKQDISIEGQLRDDATPILTGKLTKALAPGEEIKVYQGDQFMGYATVSYSGGGDAIWQYQVANLNAGIHRFKAEIYNRYTAQILDKAEGSYRYLDIDNSSLWIEGDPASVFDNVKLSSASSIIAKGRLSTPLGENQRIAVYVGNDFYAVAQLAGDQVSWQATLNTISSGTHAVKWRLETQQGENWVAETAFRETKISLTDESLTTQREVNAAELHNGVLFSGRVAPNQSLILQWGNKASKAIQADGQGRWSVSFYDLDSFFGKQGPIEQQGITQAVLKSGDQVLGQIPVLLDTIHPEIISITADQTELSGENSAGSTTTVTFTFSEDLGDRFSLENVQVRGGTLSNLAGEGSTRTATFTADQSAVPEKALIFVARESFTDKVGNANKNQSTLALNIGNNTVPEPITSHLEFRAGSTVNLDLRDPTFVLTSNTWRVKISGMPDSVSLSVGVKQSDGSWLVNGTDLAVLKLISTKQDKGSYLLTATYQQQQEGNWQDISKASIDTYIAPWITTLGRVEDINNFTHYLDAWNDGIAGLSGKGIRISTHESTGNLPLGDRFDKANVAEGTSLPTDHSREVMQYIGGIMNGEFTGVAYDSRLSWQSPTSDQADIINMSVVSNYIDGTEWYKNSVETGRNGLGTIWTVSASNKRRDGTNTAITESTKSPTMIAVASIDRSSGEIRYFSSPGEAIHIASPGNDGTSFSAPAVAGAIGLMLQANEQLGFRDVQQIIAHTATYHPKNNPFKLFSLNKGKSLNGAGMHFSSDVGFGIIDVYGSVLLGRDWLRGGYEASVFKDVKNAPNQPASWWKRTSEVDKTVKTLSRSANTKTSFTFEMTDDVTLEAVQARINIKDQAFRNLKIVMVSPEGTESIIANGTKDSAINGDLSMMTKRFWGENAKGTWTISFEHKVDVSVDTTIKNVQLSFFGTGDVVDDRYVYTDEFVKTFDNLADEATQAKMLTLNDTNGGNDSILASAMRTDVVVNLNNANTSAYMNILGKTVTISDETQIENVFAGLGNDTLVGNSQYTSFLVGNAGNDKIISLKEGSRLEGGDGDDWLMFNVGDQVTGGTGSDSFIIDTDPTGFTNLAAMRSTLLDFDKAQDKLYGWNNQTLKVAEIDSDDQITWSDVREQSIIDQALTLKEFKYPTQNHLIIQPFYKEEVNIV</sequence>
<accession>A0ABV6H2S0</accession>
<dbReference type="Proteomes" id="UP001589767">
    <property type="component" value="Unassembled WGS sequence"/>
</dbReference>
<keyword evidence="3" id="KW-0720">Serine protease</keyword>
<evidence type="ECO:0000256" key="4">
    <source>
        <dbReference type="PROSITE-ProRule" id="PRU01240"/>
    </source>
</evidence>
<dbReference type="Gene3D" id="2.60.40.10">
    <property type="entry name" value="Immunoglobulins"/>
    <property type="match status" value="1"/>
</dbReference>
<dbReference type="SUPFAM" id="SSF51120">
    <property type="entry name" value="beta-Roll"/>
    <property type="match status" value="1"/>
</dbReference>
<comment type="caution">
    <text evidence="6">The sequence shown here is derived from an EMBL/GenBank/DDBJ whole genome shotgun (WGS) entry which is preliminary data.</text>
</comment>
<dbReference type="InterPro" id="IPR036852">
    <property type="entry name" value="Peptidase_S8/S53_dom_sf"/>
</dbReference>
<dbReference type="Gene3D" id="3.40.50.200">
    <property type="entry name" value="Peptidase S8/S53 domain"/>
    <property type="match status" value="1"/>
</dbReference>
<dbReference type="SUPFAM" id="SSF49785">
    <property type="entry name" value="Galactose-binding domain-like"/>
    <property type="match status" value="2"/>
</dbReference>
<dbReference type="PANTHER" id="PTHR42884:SF14">
    <property type="entry name" value="NEUROENDOCRINE CONVERTASE 1"/>
    <property type="match status" value="1"/>
</dbReference>
<keyword evidence="7" id="KW-1185">Reference proteome</keyword>
<reference evidence="6 7" key="1">
    <citation type="submission" date="2024-09" db="EMBL/GenBank/DDBJ databases">
        <authorList>
            <person name="Sun Q."/>
            <person name="Mori K."/>
        </authorList>
    </citation>
    <scope>NUCLEOTIDE SEQUENCE [LARGE SCALE GENOMIC DNA]</scope>
    <source>
        <strain evidence="6 7">CCM 7539</strain>
    </source>
</reference>
<dbReference type="InterPro" id="IPR044048">
    <property type="entry name" value="Big_12"/>
</dbReference>
<dbReference type="Pfam" id="PF01483">
    <property type="entry name" value="P_proprotein"/>
    <property type="match status" value="1"/>
</dbReference>
<dbReference type="InterPro" id="IPR011049">
    <property type="entry name" value="Serralysin-like_metalloprot_C"/>
</dbReference>
<organism evidence="6 7">
    <name type="scientific">Gallibacterium trehalosifermentans</name>
    <dbReference type="NCBI Taxonomy" id="516935"/>
    <lineage>
        <taxon>Bacteria</taxon>
        <taxon>Pseudomonadati</taxon>
        <taxon>Pseudomonadota</taxon>
        <taxon>Gammaproteobacteria</taxon>
        <taxon>Pasteurellales</taxon>
        <taxon>Pasteurellaceae</taxon>
        <taxon>Gallibacterium</taxon>
    </lineage>
</organism>